<protein>
    <submittedName>
        <fullName evidence="1">Unannotated protein</fullName>
    </submittedName>
</protein>
<gene>
    <name evidence="1" type="ORF">UFOPK1939_01014</name>
</gene>
<dbReference type="AlphaFoldDB" id="A0A6J6ISA5"/>
<evidence type="ECO:0000313" key="1">
    <source>
        <dbReference type="EMBL" id="CAB4627315.1"/>
    </source>
</evidence>
<organism evidence="1">
    <name type="scientific">freshwater metagenome</name>
    <dbReference type="NCBI Taxonomy" id="449393"/>
    <lineage>
        <taxon>unclassified sequences</taxon>
        <taxon>metagenomes</taxon>
        <taxon>ecological metagenomes</taxon>
    </lineage>
</organism>
<accession>A0A6J6ISA5</accession>
<name>A0A6J6ISA5_9ZZZZ</name>
<proteinExistence type="predicted"/>
<sequence>MGDWIDIFATKEGKESSLVASRVRVAALPRRTTSTGFTSTPTESSVVLVAIVRSLAGMVASAGASSQLSIAIRASD</sequence>
<reference evidence="1" key="1">
    <citation type="submission" date="2020-05" db="EMBL/GenBank/DDBJ databases">
        <authorList>
            <person name="Chiriac C."/>
            <person name="Salcher M."/>
            <person name="Ghai R."/>
            <person name="Kavagutti S V."/>
        </authorList>
    </citation>
    <scope>NUCLEOTIDE SEQUENCE</scope>
</reference>
<dbReference type="EMBL" id="CAEZVF010000175">
    <property type="protein sequence ID" value="CAB4627315.1"/>
    <property type="molecule type" value="Genomic_DNA"/>
</dbReference>